<dbReference type="SUPFAM" id="SSF49899">
    <property type="entry name" value="Concanavalin A-like lectins/glucanases"/>
    <property type="match status" value="1"/>
</dbReference>
<evidence type="ECO:0000256" key="1">
    <source>
        <dbReference type="ARBA" id="ARBA00006865"/>
    </source>
</evidence>
<organism evidence="8 9">
    <name type="scientific">Flammeovirga yaeyamensis</name>
    <dbReference type="NCBI Taxonomy" id="367791"/>
    <lineage>
        <taxon>Bacteria</taxon>
        <taxon>Pseudomonadati</taxon>
        <taxon>Bacteroidota</taxon>
        <taxon>Cytophagia</taxon>
        <taxon>Cytophagales</taxon>
        <taxon>Flammeovirgaceae</taxon>
        <taxon>Flammeovirga</taxon>
    </lineage>
</organism>
<protein>
    <submittedName>
        <fullName evidence="8">Family 16 glycosylhydrolase</fullName>
    </submittedName>
</protein>
<dbReference type="InterPro" id="IPR050546">
    <property type="entry name" value="Glycosyl_Hydrlase_16"/>
</dbReference>
<keyword evidence="2 6" id="KW-0732">Signal</keyword>
<evidence type="ECO:0000256" key="2">
    <source>
        <dbReference type="ARBA" id="ARBA00022729"/>
    </source>
</evidence>
<evidence type="ECO:0000313" key="8">
    <source>
        <dbReference type="EMBL" id="QWG04705.1"/>
    </source>
</evidence>
<gene>
    <name evidence="8" type="ORF">KMW28_27790</name>
</gene>
<feature type="active site" description="Nucleophile" evidence="5">
    <location>
        <position position="152"/>
    </location>
</feature>
<dbReference type="Gene3D" id="2.60.120.200">
    <property type="match status" value="1"/>
</dbReference>
<proteinExistence type="inferred from homology"/>
<name>A0AAX1NB59_9BACT</name>
<keyword evidence="3" id="KW-0378">Hydrolase</keyword>
<evidence type="ECO:0000256" key="6">
    <source>
        <dbReference type="SAM" id="SignalP"/>
    </source>
</evidence>
<evidence type="ECO:0000256" key="3">
    <source>
        <dbReference type="ARBA" id="ARBA00022801"/>
    </source>
</evidence>
<feature type="signal peptide" evidence="6">
    <location>
        <begin position="1"/>
        <end position="22"/>
    </location>
</feature>
<evidence type="ECO:0000256" key="5">
    <source>
        <dbReference type="PIRSR" id="PIRSR001097-50"/>
    </source>
</evidence>
<dbReference type="AlphaFoldDB" id="A0AAX1NB59"/>
<accession>A0AAX1NB59</accession>
<dbReference type="Proteomes" id="UP000678679">
    <property type="component" value="Chromosome 2"/>
</dbReference>
<feature type="chain" id="PRO_5043937185" evidence="6">
    <location>
        <begin position="23"/>
        <end position="288"/>
    </location>
</feature>
<feature type="active site" description="Proton donor" evidence="5">
    <location>
        <position position="157"/>
    </location>
</feature>
<dbReference type="InterPro" id="IPR013320">
    <property type="entry name" value="ConA-like_dom_sf"/>
</dbReference>
<dbReference type="PANTHER" id="PTHR10963:SF55">
    <property type="entry name" value="GLYCOSIDE HYDROLASE FAMILY 16 PROTEIN"/>
    <property type="match status" value="1"/>
</dbReference>
<keyword evidence="4" id="KW-0326">Glycosidase</keyword>
<dbReference type="PANTHER" id="PTHR10963">
    <property type="entry name" value="GLYCOSYL HYDROLASE-RELATED"/>
    <property type="match status" value="1"/>
</dbReference>
<dbReference type="InterPro" id="IPR016287">
    <property type="entry name" value="Beta_agarase"/>
</dbReference>
<keyword evidence="9" id="KW-1185">Reference proteome</keyword>
<dbReference type="EMBL" id="CP076133">
    <property type="protein sequence ID" value="QWG04705.1"/>
    <property type="molecule type" value="Genomic_DNA"/>
</dbReference>
<dbReference type="GO" id="GO:0005975">
    <property type="term" value="P:carbohydrate metabolic process"/>
    <property type="evidence" value="ECO:0007669"/>
    <property type="project" value="InterPro"/>
</dbReference>
<dbReference type="PIRSF" id="PIRSF001097">
    <property type="entry name" value="Agarase"/>
    <property type="match status" value="1"/>
</dbReference>
<evidence type="ECO:0000259" key="7">
    <source>
        <dbReference type="PROSITE" id="PS51762"/>
    </source>
</evidence>
<dbReference type="GO" id="GO:0033916">
    <property type="term" value="F:beta-agarase activity"/>
    <property type="evidence" value="ECO:0007669"/>
    <property type="project" value="InterPro"/>
</dbReference>
<dbReference type="InterPro" id="IPR000757">
    <property type="entry name" value="Beta-glucanase-like"/>
</dbReference>
<evidence type="ECO:0000256" key="4">
    <source>
        <dbReference type="ARBA" id="ARBA00023295"/>
    </source>
</evidence>
<sequence length="288" mass="33508">MNRIKQLLLIGGVTLSSMTLHAQNPFTDPNNKEGWVLNESVSDEFKGNSLDKDKWIVQGENDNYENNFKGRAPSQFVPHAVSVENNELVITTRWEPGFNFLKGKHKGYKFENITTGAIISKSKFKEGYMEIRCKAADGPLSSAFWFTGKGGELDVFEIFGKYPKDKHHEKVYHTSFHDWSRNPKDPLFGKTSWDNKVQLPFRLSEDYHVYGCEWNEDFMKIFIDGHLVRYITKEELGDKWVMNNEQKVWVDNEVFPWKVNPKKEDIPADGLKFNIDYVRIWQKKGDVA</sequence>
<dbReference type="Pfam" id="PF00722">
    <property type="entry name" value="Glyco_hydro_16"/>
    <property type="match status" value="1"/>
</dbReference>
<dbReference type="PROSITE" id="PS51762">
    <property type="entry name" value="GH16_2"/>
    <property type="match status" value="1"/>
</dbReference>
<comment type="similarity">
    <text evidence="1">Belongs to the glycosyl hydrolase 16 family.</text>
</comment>
<feature type="domain" description="GH16" evidence="7">
    <location>
        <begin position="43"/>
        <end position="286"/>
    </location>
</feature>
<reference evidence="8 9" key="1">
    <citation type="submission" date="2021-05" db="EMBL/GenBank/DDBJ databases">
        <title>Comparative genomic studies on the polysaccharide-degrading batcterial strains of the Flammeovirga genus.</title>
        <authorList>
            <person name="Zewei F."/>
            <person name="Zheng Z."/>
            <person name="Yu L."/>
            <person name="Ruyue G."/>
            <person name="Yanhong M."/>
            <person name="Yuanyuan C."/>
            <person name="Jingyan G."/>
            <person name="Wenjun H."/>
        </authorList>
    </citation>
    <scope>NUCLEOTIDE SEQUENCE [LARGE SCALE GENOMIC DNA]</scope>
    <source>
        <strain evidence="8 9">NBRC:100898</strain>
    </source>
</reference>
<dbReference type="KEGG" id="fya:KMW28_27790"/>
<evidence type="ECO:0000313" key="9">
    <source>
        <dbReference type="Proteomes" id="UP000678679"/>
    </source>
</evidence>
<dbReference type="RefSeq" id="WP_169665636.1">
    <property type="nucleotide sequence ID" value="NZ_CP076133.1"/>
</dbReference>